<reference evidence="18 19" key="1">
    <citation type="submission" date="2023-10" db="EMBL/GenBank/DDBJ databases">
        <title>Veillonella sp. nov., isolated from a pig farm feces dump.</title>
        <authorList>
            <person name="Chang Y.-H."/>
        </authorList>
    </citation>
    <scope>NUCLEOTIDE SEQUENCE [LARGE SCALE GENOMIC DNA]</scope>
    <source>
        <strain evidence="18 19">YH-vei2233</strain>
    </source>
</reference>
<evidence type="ECO:0000256" key="9">
    <source>
        <dbReference type="ARBA" id="ARBA00022679"/>
    </source>
</evidence>
<gene>
    <name evidence="15 18" type="primary">trmD</name>
    <name evidence="18" type="ORF">RVY80_07780</name>
</gene>
<dbReference type="SUPFAM" id="SSF75217">
    <property type="entry name" value="alpha/beta knot"/>
    <property type="match status" value="1"/>
</dbReference>
<feature type="binding site" evidence="15">
    <location>
        <position position="113"/>
    </location>
    <ligand>
        <name>S-adenosyl-L-methionine</name>
        <dbReference type="ChEBI" id="CHEBI:59789"/>
    </ligand>
</feature>
<evidence type="ECO:0000256" key="4">
    <source>
        <dbReference type="ARBA" id="ARBA00011738"/>
    </source>
</evidence>
<dbReference type="PANTHER" id="PTHR46417:SF1">
    <property type="entry name" value="TRNA (GUANINE-N(1)-)-METHYLTRANSFERASE"/>
    <property type="match status" value="1"/>
</dbReference>
<dbReference type="CDD" id="cd18080">
    <property type="entry name" value="TrmD-like"/>
    <property type="match status" value="1"/>
</dbReference>
<keyword evidence="11 15" id="KW-0819">tRNA processing</keyword>
<dbReference type="Pfam" id="PF01746">
    <property type="entry name" value="tRNA_m1G_MT"/>
    <property type="match status" value="1"/>
</dbReference>
<keyword evidence="8 15" id="KW-0489">Methyltransferase</keyword>
<dbReference type="InterPro" id="IPR029028">
    <property type="entry name" value="Alpha/beta_knot_MTases"/>
</dbReference>
<dbReference type="Gene3D" id="3.40.1280.10">
    <property type="match status" value="1"/>
</dbReference>
<evidence type="ECO:0000256" key="3">
    <source>
        <dbReference type="ARBA" id="ARBA00007630"/>
    </source>
</evidence>
<keyword evidence="9 15" id="KW-0808">Transferase</keyword>
<evidence type="ECO:0000313" key="19">
    <source>
        <dbReference type="Proteomes" id="UP001272515"/>
    </source>
</evidence>
<evidence type="ECO:0000256" key="10">
    <source>
        <dbReference type="ARBA" id="ARBA00022691"/>
    </source>
</evidence>
<evidence type="ECO:0000256" key="11">
    <source>
        <dbReference type="ARBA" id="ARBA00022694"/>
    </source>
</evidence>
<dbReference type="GO" id="GO:0052906">
    <property type="term" value="F:tRNA (guanine(37)-N1)-methyltransferase activity"/>
    <property type="evidence" value="ECO:0007669"/>
    <property type="project" value="UniProtKB-EC"/>
</dbReference>
<evidence type="ECO:0000256" key="12">
    <source>
        <dbReference type="ARBA" id="ARBA00029736"/>
    </source>
</evidence>
<evidence type="ECO:0000259" key="17">
    <source>
        <dbReference type="Pfam" id="PF01746"/>
    </source>
</evidence>
<dbReference type="InterPro" id="IPR016009">
    <property type="entry name" value="tRNA_MeTrfase_TRMD/TRM10"/>
</dbReference>
<evidence type="ECO:0000256" key="14">
    <source>
        <dbReference type="ARBA" id="ARBA00047783"/>
    </source>
</evidence>
<evidence type="ECO:0000256" key="6">
    <source>
        <dbReference type="ARBA" id="ARBA00014679"/>
    </source>
</evidence>
<dbReference type="PANTHER" id="PTHR46417">
    <property type="entry name" value="TRNA (GUANINE-N(1)-)-METHYLTRANSFERASE"/>
    <property type="match status" value="1"/>
</dbReference>
<evidence type="ECO:0000256" key="15">
    <source>
        <dbReference type="HAMAP-Rule" id="MF_00605"/>
    </source>
</evidence>
<dbReference type="HAMAP" id="MF_00605">
    <property type="entry name" value="TrmD"/>
    <property type="match status" value="1"/>
</dbReference>
<dbReference type="PIRSF" id="PIRSF000386">
    <property type="entry name" value="tRNA_mtase"/>
    <property type="match status" value="1"/>
</dbReference>
<accession>A0ABU3Z9Z0</accession>
<dbReference type="EC" id="2.1.1.228" evidence="5 15"/>
<evidence type="ECO:0000256" key="8">
    <source>
        <dbReference type="ARBA" id="ARBA00022603"/>
    </source>
</evidence>
<organism evidence="18 19">
    <name type="scientific">Veillonella absiana</name>
    <dbReference type="NCBI Taxonomy" id="3079305"/>
    <lineage>
        <taxon>Bacteria</taxon>
        <taxon>Bacillati</taxon>
        <taxon>Bacillota</taxon>
        <taxon>Negativicutes</taxon>
        <taxon>Veillonellales</taxon>
        <taxon>Veillonellaceae</taxon>
        <taxon>Veillonella</taxon>
    </lineage>
</organism>
<comment type="subunit">
    <text evidence="4 15 16">Homodimer.</text>
</comment>
<dbReference type="Proteomes" id="UP001272515">
    <property type="component" value="Unassembled WGS sequence"/>
</dbReference>
<feature type="domain" description="tRNA methyltransferase TRMD/TRM10-type" evidence="17">
    <location>
        <begin position="1"/>
        <end position="225"/>
    </location>
</feature>
<sequence>MNIDIISLFPEFFDAFFTHSIIKRAIEAERLTMKVTNPRDFSHNKHNQVDDTPYGGGAGMLMMAPPIFEAVESVTQEPNINRRVIFLGPAGERFTQEKARQLATYDQIVLVCGHYEGVDYRVEEHLVDETISIGDFVLTGGELPAMVVSDAVARMIPGVLGAATGAVEDSFYRPVLECPQYTKPPEFRGMEVPAILRSGHHANIAKWRLQESLKRTQRLRPDLLDRELTKEERKALKEIAKEAVIL</sequence>
<dbReference type="InterPro" id="IPR029026">
    <property type="entry name" value="tRNA_m1G_MTases_N"/>
</dbReference>
<evidence type="ECO:0000256" key="7">
    <source>
        <dbReference type="ARBA" id="ARBA00022490"/>
    </source>
</evidence>
<dbReference type="NCBIfam" id="NF000648">
    <property type="entry name" value="PRK00026.1"/>
    <property type="match status" value="1"/>
</dbReference>
<evidence type="ECO:0000256" key="1">
    <source>
        <dbReference type="ARBA" id="ARBA00002634"/>
    </source>
</evidence>
<name>A0ABU3Z9Z0_9FIRM</name>
<dbReference type="GO" id="GO:0032259">
    <property type="term" value="P:methylation"/>
    <property type="evidence" value="ECO:0007669"/>
    <property type="project" value="UniProtKB-KW"/>
</dbReference>
<dbReference type="InterPro" id="IPR023148">
    <property type="entry name" value="tRNA_m1G_MeTrfase_C_sf"/>
</dbReference>
<comment type="similarity">
    <text evidence="3 15 16">Belongs to the RNA methyltransferase TrmD family.</text>
</comment>
<evidence type="ECO:0000256" key="2">
    <source>
        <dbReference type="ARBA" id="ARBA00004496"/>
    </source>
</evidence>
<comment type="caution">
    <text evidence="18">The sequence shown here is derived from an EMBL/GenBank/DDBJ whole genome shotgun (WGS) entry which is preliminary data.</text>
</comment>
<proteinExistence type="inferred from homology"/>
<evidence type="ECO:0000256" key="13">
    <source>
        <dbReference type="ARBA" id="ARBA00033392"/>
    </source>
</evidence>
<comment type="function">
    <text evidence="1 15 16">Specifically methylates guanosine-37 in various tRNAs.</text>
</comment>
<dbReference type="InterPro" id="IPR002649">
    <property type="entry name" value="tRNA_m1G_MeTrfase_TrmD"/>
</dbReference>
<comment type="subcellular location">
    <subcellularLocation>
        <location evidence="2 15 16">Cytoplasm</location>
    </subcellularLocation>
</comment>
<evidence type="ECO:0000313" key="18">
    <source>
        <dbReference type="EMBL" id="MDV5088738.1"/>
    </source>
</evidence>
<keyword evidence="7 15" id="KW-0963">Cytoplasm</keyword>
<feature type="binding site" evidence="15">
    <location>
        <begin position="133"/>
        <end position="138"/>
    </location>
    <ligand>
        <name>S-adenosyl-L-methionine</name>
        <dbReference type="ChEBI" id="CHEBI:59789"/>
    </ligand>
</feature>
<dbReference type="NCBIfam" id="TIGR00088">
    <property type="entry name" value="trmD"/>
    <property type="match status" value="1"/>
</dbReference>
<protein>
    <recommendedName>
        <fullName evidence="6 15">tRNA (guanine-N(1)-)-methyltransferase</fullName>
        <ecNumber evidence="5 15">2.1.1.228</ecNumber>
    </recommendedName>
    <alternativeName>
        <fullName evidence="12 15">M1G-methyltransferase</fullName>
    </alternativeName>
    <alternativeName>
        <fullName evidence="13 15">tRNA [GM37] methyltransferase</fullName>
    </alternativeName>
</protein>
<dbReference type="RefSeq" id="WP_317330153.1">
    <property type="nucleotide sequence ID" value="NZ_JAWJZA010000019.1"/>
</dbReference>
<dbReference type="Gene3D" id="1.10.1270.20">
    <property type="entry name" value="tRNA(m1g37)methyltransferase, domain 2"/>
    <property type="match status" value="1"/>
</dbReference>
<keyword evidence="10 15" id="KW-0949">S-adenosyl-L-methionine</keyword>
<comment type="catalytic activity">
    <reaction evidence="14 15 16">
        <text>guanosine(37) in tRNA + S-adenosyl-L-methionine = N(1)-methylguanosine(37) in tRNA + S-adenosyl-L-homocysteine + H(+)</text>
        <dbReference type="Rhea" id="RHEA:36899"/>
        <dbReference type="Rhea" id="RHEA-COMP:10145"/>
        <dbReference type="Rhea" id="RHEA-COMP:10147"/>
        <dbReference type="ChEBI" id="CHEBI:15378"/>
        <dbReference type="ChEBI" id="CHEBI:57856"/>
        <dbReference type="ChEBI" id="CHEBI:59789"/>
        <dbReference type="ChEBI" id="CHEBI:73542"/>
        <dbReference type="ChEBI" id="CHEBI:74269"/>
        <dbReference type="EC" id="2.1.1.228"/>
    </reaction>
</comment>
<evidence type="ECO:0000256" key="16">
    <source>
        <dbReference type="RuleBase" id="RU003464"/>
    </source>
</evidence>
<evidence type="ECO:0000256" key="5">
    <source>
        <dbReference type="ARBA" id="ARBA00012807"/>
    </source>
</evidence>
<dbReference type="EMBL" id="JAWJZB010000008">
    <property type="protein sequence ID" value="MDV5088738.1"/>
    <property type="molecule type" value="Genomic_DNA"/>
</dbReference>
<keyword evidence="19" id="KW-1185">Reference proteome</keyword>